<dbReference type="EMBL" id="MU866725">
    <property type="protein sequence ID" value="KAK4170866.1"/>
    <property type="molecule type" value="Genomic_DNA"/>
</dbReference>
<evidence type="ECO:0000313" key="2">
    <source>
        <dbReference type="Proteomes" id="UP001302321"/>
    </source>
</evidence>
<name>A0AAN6VYH4_9PEZI</name>
<sequence length="198" mass="22291">MQNLSSRIGPCSARAKLYQWINDGHGATAVTAGDDDMSNHAVIQTVKLGGFWGTDPSHATRLLAIEGGTVHFFEWHSLKKPCEPINFEIPKALRPSLSRRDSWITHPKSQFYVLNTSGQIPKATSHFAVLDTSRLVSGVREGEAFKYRAFGNIEVLRFLGILRSTLYFLDTKQWICSISVKKLEEMTHYSRHSFIPPT</sequence>
<proteinExistence type="predicted"/>
<evidence type="ECO:0000313" key="1">
    <source>
        <dbReference type="EMBL" id="KAK4170866.1"/>
    </source>
</evidence>
<gene>
    <name evidence="1" type="ORF">QBC36DRAFT_382971</name>
</gene>
<comment type="caution">
    <text evidence="1">The sequence shown here is derived from an EMBL/GenBank/DDBJ whole genome shotgun (WGS) entry which is preliminary data.</text>
</comment>
<reference evidence="1" key="1">
    <citation type="journal article" date="2023" name="Mol. Phylogenet. Evol.">
        <title>Genome-scale phylogeny and comparative genomics of the fungal order Sordariales.</title>
        <authorList>
            <person name="Hensen N."/>
            <person name="Bonometti L."/>
            <person name="Westerberg I."/>
            <person name="Brannstrom I.O."/>
            <person name="Guillou S."/>
            <person name="Cros-Aarteil S."/>
            <person name="Calhoun S."/>
            <person name="Haridas S."/>
            <person name="Kuo A."/>
            <person name="Mondo S."/>
            <person name="Pangilinan J."/>
            <person name="Riley R."/>
            <person name="LaButti K."/>
            <person name="Andreopoulos B."/>
            <person name="Lipzen A."/>
            <person name="Chen C."/>
            <person name="Yan M."/>
            <person name="Daum C."/>
            <person name="Ng V."/>
            <person name="Clum A."/>
            <person name="Steindorff A."/>
            <person name="Ohm R.A."/>
            <person name="Martin F."/>
            <person name="Silar P."/>
            <person name="Natvig D.O."/>
            <person name="Lalanne C."/>
            <person name="Gautier V."/>
            <person name="Ament-Velasquez S.L."/>
            <person name="Kruys A."/>
            <person name="Hutchinson M.I."/>
            <person name="Powell A.J."/>
            <person name="Barry K."/>
            <person name="Miller A.N."/>
            <person name="Grigoriev I.V."/>
            <person name="Debuchy R."/>
            <person name="Gladieux P."/>
            <person name="Hiltunen Thoren M."/>
            <person name="Johannesson H."/>
        </authorList>
    </citation>
    <scope>NUCLEOTIDE SEQUENCE</scope>
    <source>
        <strain evidence="1">CBS 892.96</strain>
    </source>
</reference>
<organism evidence="1 2">
    <name type="scientific">Triangularia setosa</name>
    <dbReference type="NCBI Taxonomy" id="2587417"/>
    <lineage>
        <taxon>Eukaryota</taxon>
        <taxon>Fungi</taxon>
        <taxon>Dikarya</taxon>
        <taxon>Ascomycota</taxon>
        <taxon>Pezizomycotina</taxon>
        <taxon>Sordariomycetes</taxon>
        <taxon>Sordariomycetidae</taxon>
        <taxon>Sordariales</taxon>
        <taxon>Podosporaceae</taxon>
        <taxon>Triangularia</taxon>
    </lineage>
</organism>
<dbReference type="AlphaFoldDB" id="A0AAN6VYH4"/>
<keyword evidence="2" id="KW-1185">Reference proteome</keyword>
<accession>A0AAN6VYH4</accession>
<reference evidence="1" key="2">
    <citation type="submission" date="2023-05" db="EMBL/GenBank/DDBJ databases">
        <authorList>
            <consortium name="Lawrence Berkeley National Laboratory"/>
            <person name="Steindorff A."/>
            <person name="Hensen N."/>
            <person name="Bonometti L."/>
            <person name="Westerberg I."/>
            <person name="Brannstrom I.O."/>
            <person name="Guillou S."/>
            <person name="Cros-Aarteil S."/>
            <person name="Calhoun S."/>
            <person name="Haridas S."/>
            <person name="Kuo A."/>
            <person name="Mondo S."/>
            <person name="Pangilinan J."/>
            <person name="Riley R."/>
            <person name="Labutti K."/>
            <person name="Andreopoulos B."/>
            <person name="Lipzen A."/>
            <person name="Chen C."/>
            <person name="Yanf M."/>
            <person name="Daum C."/>
            <person name="Ng V."/>
            <person name="Clum A."/>
            <person name="Ohm R."/>
            <person name="Martin F."/>
            <person name="Silar P."/>
            <person name="Natvig D."/>
            <person name="Lalanne C."/>
            <person name="Gautier V."/>
            <person name="Ament-Velasquez S.L."/>
            <person name="Kruys A."/>
            <person name="Hutchinson M.I."/>
            <person name="Powell A.J."/>
            <person name="Barry K."/>
            <person name="Miller A.N."/>
            <person name="Grigoriev I.V."/>
            <person name="Debuchy R."/>
            <person name="Gladieux P."/>
            <person name="Thoren M.H."/>
            <person name="Johannesson H."/>
        </authorList>
    </citation>
    <scope>NUCLEOTIDE SEQUENCE</scope>
    <source>
        <strain evidence="1">CBS 892.96</strain>
    </source>
</reference>
<dbReference type="Proteomes" id="UP001302321">
    <property type="component" value="Unassembled WGS sequence"/>
</dbReference>
<protein>
    <submittedName>
        <fullName evidence="1">Uncharacterized protein</fullName>
    </submittedName>
</protein>